<comment type="caution">
    <text evidence="2">The sequence shown here is derived from an EMBL/GenBank/DDBJ whole genome shotgun (WGS) entry which is preliminary data.</text>
</comment>
<evidence type="ECO:0000313" key="3">
    <source>
        <dbReference type="Proteomes" id="UP001333110"/>
    </source>
</evidence>
<evidence type="ECO:0000259" key="1">
    <source>
        <dbReference type="Pfam" id="PF00078"/>
    </source>
</evidence>
<evidence type="ECO:0000313" key="2">
    <source>
        <dbReference type="EMBL" id="KAK4824818.1"/>
    </source>
</evidence>
<dbReference type="InterPro" id="IPR000477">
    <property type="entry name" value="RT_dom"/>
</dbReference>
<accession>A0AAN7NBB7</accession>
<gene>
    <name evidence="2" type="ORF">QYF61_019668</name>
</gene>
<dbReference type="AlphaFoldDB" id="A0AAN7NBB7"/>
<sequence>MKSISILLEQLAAHGLGGCTLHWVKNWLDGRAQRVVVNGIKSSWRPVTSGVPQGSVLGPVLFNIYINDLDEGIECTLGKFADDTKLGGSVDLLEGRKALQRDLDRLDRWAEVNCMRFNKAKCWVLHLGHNNPMQRYRLGEEWLESCPVEKDLGVAKKANSILACIRNSMASRTREVIVPLYSALVRPHLEYCVQFWAPHDKRDIEVLERVQRRATKLVKGLEHKSDEERLRELGLFSLEKRRLRGDLIALYNCLKGGCREVGVGLFSHVTSDRTRGNGLKLHQERFRLDIRKNFFTERVVKHWNRLPREVDESPALEEFKKLVDVALWDMV</sequence>
<protein>
    <recommendedName>
        <fullName evidence="1">Reverse transcriptase domain-containing protein</fullName>
    </recommendedName>
</protein>
<dbReference type="PRINTS" id="PR01345">
    <property type="entry name" value="CERVTRCPTASE"/>
</dbReference>
<reference evidence="2 3" key="1">
    <citation type="journal article" date="2023" name="J. Hered.">
        <title>Chromosome-level genome of the wood stork (Mycteria americana) provides insight into avian chromosome evolution.</title>
        <authorList>
            <person name="Flamio R. Jr."/>
            <person name="Ramstad K.M."/>
        </authorList>
    </citation>
    <scope>NUCLEOTIDE SEQUENCE [LARGE SCALE GENOMIC DNA]</scope>
    <source>
        <strain evidence="2">JAX WOST 10</strain>
    </source>
</reference>
<proteinExistence type="predicted"/>
<dbReference type="PANTHER" id="PTHR33332">
    <property type="entry name" value="REVERSE TRANSCRIPTASE DOMAIN-CONTAINING PROTEIN"/>
    <property type="match status" value="1"/>
</dbReference>
<dbReference type="Proteomes" id="UP001333110">
    <property type="component" value="Unassembled WGS sequence"/>
</dbReference>
<dbReference type="Pfam" id="PF00078">
    <property type="entry name" value="RVT_1"/>
    <property type="match status" value="1"/>
</dbReference>
<organism evidence="2 3">
    <name type="scientific">Mycteria americana</name>
    <name type="common">Wood stork</name>
    <dbReference type="NCBI Taxonomy" id="33587"/>
    <lineage>
        <taxon>Eukaryota</taxon>
        <taxon>Metazoa</taxon>
        <taxon>Chordata</taxon>
        <taxon>Craniata</taxon>
        <taxon>Vertebrata</taxon>
        <taxon>Euteleostomi</taxon>
        <taxon>Archelosauria</taxon>
        <taxon>Archosauria</taxon>
        <taxon>Dinosauria</taxon>
        <taxon>Saurischia</taxon>
        <taxon>Theropoda</taxon>
        <taxon>Coelurosauria</taxon>
        <taxon>Aves</taxon>
        <taxon>Neognathae</taxon>
        <taxon>Neoaves</taxon>
        <taxon>Aequornithes</taxon>
        <taxon>Ciconiiformes</taxon>
        <taxon>Ciconiidae</taxon>
        <taxon>Mycteria</taxon>
    </lineage>
</organism>
<name>A0AAN7NBB7_MYCAM</name>
<dbReference type="EMBL" id="JAUNZN010000003">
    <property type="protein sequence ID" value="KAK4824818.1"/>
    <property type="molecule type" value="Genomic_DNA"/>
</dbReference>
<keyword evidence="3" id="KW-1185">Reference proteome</keyword>
<feature type="domain" description="Reverse transcriptase" evidence="1">
    <location>
        <begin position="6"/>
        <end position="126"/>
    </location>
</feature>